<dbReference type="InterPro" id="IPR012332">
    <property type="entry name" value="Autotransporter_pectin_lyase_C"/>
</dbReference>
<evidence type="ECO:0000313" key="4">
    <source>
        <dbReference type="Proteomes" id="UP000240892"/>
    </source>
</evidence>
<dbReference type="InterPro" id="IPR003991">
    <property type="entry name" value="Pertactin_virulence_factor"/>
</dbReference>
<comment type="caution">
    <text evidence="3">The sequence shown here is derived from an EMBL/GenBank/DDBJ whole genome shotgun (WGS) entry which is preliminary data.</text>
</comment>
<dbReference type="InterPro" id="IPR043990">
    <property type="entry name" value="AC_1"/>
</dbReference>
<dbReference type="InterPro" id="IPR005546">
    <property type="entry name" value="Autotransporte_beta"/>
</dbReference>
<evidence type="ECO:0000313" key="3">
    <source>
        <dbReference type="EMBL" id="PSR46255.1"/>
    </source>
</evidence>
<dbReference type="PROSITE" id="PS51208">
    <property type="entry name" value="AUTOTRANSPORTER"/>
    <property type="match status" value="1"/>
</dbReference>
<feature type="domain" description="Autotransporter" evidence="2">
    <location>
        <begin position="927"/>
        <end position="1203"/>
    </location>
</feature>
<feature type="signal peptide" evidence="1">
    <location>
        <begin position="1"/>
        <end position="25"/>
    </location>
</feature>
<dbReference type="SUPFAM" id="SSF103515">
    <property type="entry name" value="Autotransporter"/>
    <property type="match status" value="1"/>
</dbReference>
<reference evidence="3 4" key="1">
    <citation type="submission" date="2018-03" db="EMBL/GenBank/DDBJ databases">
        <title>First report of an OXA-48+CTX-M-M-producing Kluyvera ascorbata clone recovered from patients admitted in a University Hospital in Madrid, Spain.</title>
        <authorList>
            <person name="Hernandez-Garcia M."/>
            <person name="Leon-Sampedro R."/>
            <person name="Perez-Viso B."/>
            <person name="Morosini M.I."/>
            <person name="Lopez-Fresnena N."/>
            <person name="Coque T.M."/>
            <person name="Bonten M."/>
            <person name="Malhotra-Kumar S."/>
            <person name="Ruiz-Garbajosa P."/>
            <person name="Canton R."/>
        </authorList>
    </citation>
    <scope>NUCLEOTIDE SEQUENCE [LARGE SCALE GENOMIC DNA]</scope>
    <source>
        <strain evidence="3 4">KA2</strain>
    </source>
</reference>
<dbReference type="Pfam" id="PF18883">
    <property type="entry name" value="AC_1"/>
    <property type="match status" value="1"/>
</dbReference>
<feature type="chain" id="PRO_5015680324" description="Autotransporter domain-containing protein" evidence="1">
    <location>
        <begin position="26"/>
        <end position="1203"/>
    </location>
</feature>
<dbReference type="InterPro" id="IPR050909">
    <property type="entry name" value="Bact_Autotransporter_VF"/>
</dbReference>
<dbReference type="GO" id="GO:0019867">
    <property type="term" value="C:outer membrane"/>
    <property type="evidence" value="ECO:0007669"/>
    <property type="project" value="InterPro"/>
</dbReference>
<keyword evidence="4" id="KW-1185">Reference proteome</keyword>
<dbReference type="PANTHER" id="PTHR12338:SF5">
    <property type="entry name" value="ANTIGEN 43-RELATED"/>
    <property type="match status" value="1"/>
</dbReference>
<protein>
    <recommendedName>
        <fullName evidence="2">Autotransporter domain-containing protein</fullName>
    </recommendedName>
</protein>
<accession>A0A2T2Y155</accession>
<organism evidence="3 4">
    <name type="scientific">Kluyvera genomosp. 2</name>
    <dbReference type="NCBI Taxonomy" id="2774054"/>
    <lineage>
        <taxon>Bacteria</taxon>
        <taxon>Pseudomonadati</taxon>
        <taxon>Pseudomonadota</taxon>
        <taxon>Gammaproteobacteria</taxon>
        <taxon>Enterobacterales</taxon>
        <taxon>Enterobacteriaceae</taxon>
        <taxon>Kluyvera</taxon>
    </lineage>
</organism>
<dbReference type="CDD" id="cd01344">
    <property type="entry name" value="PL2_Passenger_AT"/>
    <property type="match status" value="1"/>
</dbReference>
<dbReference type="AlphaFoldDB" id="A0A2T2Y155"/>
<proteinExistence type="predicted"/>
<dbReference type="Gene3D" id="2.160.20.20">
    <property type="match status" value="1"/>
</dbReference>
<gene>
    <name evidence="3" type="ORF">C8256_12945</name>
</gene>
<keyword evidence="1" id="KW-0732">Signal</keyword>
<dbReference type="InterPro" id="IPR036709">
    <property type="entry name" value="Autotransporte_beta_dom_sf"/>
</dbReference>
<dbReference type="PANTHER" id="PTHR12338">
    <property type="entry name" value="AUTOTRANSPORTER"/>
    <property type="match status" value="1"/>
</dbReference>
<name>A0A2T2Y155_9ENTR</name>
<evidence type="ECO:0000259" key="2">
    <source>
        <dbReference type="PROSITE" id="PS51208"/>
    </source>
</evidence>
<dbReference type="Pfam" id="PF03797">
    <property type="entry name" value="Autotransporter"/>
    <property type="match status" value="1"/>
</dbReference>
<dbReference type="InterPro" id="IPR006315">
    <property type="entry name" value="OM_autotransptr_brl_dom"/>
</dbReference>
<dbReference type="PRINTS" id="PR01484">
    <property type="entry name" value="PRTACTNFAMLY"/>
</dbReference>
<evidence type="ECO:0000256" key="1">
    <source>
        <dbReference type="SAM" id="SignalP"/>
    </source>
</evidence>
<dbReference type="EMBL" id="PYHO01000009">
    <property type="protein sequence ID" value="PSR46255.1"/>
    <property type="molecule type" value="Genomic_DNA"/>
</dbReference>
<dbReference type="Proteomes" id="UP000240892">
    <property type="component" value="Unassembled WGS sequence"/>
</dbReference>
<dbReference type="SMART" id="SM00869">
    <property type="entry name" value="Autotransporter"/>
    <property type="match status" value="1"/>
</dbReference>
<sequence length="1203" mass="126002">MRMLFSKKILAMVISTILFPATALANPILDGDTMTWDGTSLPDRNDSILQQGGLSGVHNLVVKNYNIIDFQLGNTFKGMNIPSIISLGVGNSTESNPNYGDLSLTVLDSVIKGRIDYKWLWGGLYLRSDTEGSTIVTTSNSNIDLTVSQSLGGWLQGAAIYTEHKGEEGHSEVVLSEGSDITLTLEAPGVAADYNPAVLAYANLGTTAVTAEKNTLITTQGLGATGIKTYSRDGSTIVHAGTINSLGDAGNGISAHAAEDSKGVISIANLADGVINMAGNSSSGIRVFSAGTGDISVYNAGKITLEQGYTGDYDNTESSAILMQTYADQIAAENITMTAVNDGEIVVKGVTSHGIHAESNMDSGTMDIRNNGLLTVDGSDSFGIKAMIAERPNVSGTAEMLIVNSGTLSLGAGAANSTGILARNSEMLGDATVWNQGELTIAGSNSDAISMFGGNNATVLNQGLIATADGSAILAESNHGETLVVNQGDILAASLTGSTPVYGINAISNYGTAGVYYETGTLKVSGENSTAIAVSGSNGQSVQLASGTHVDAAAGLGGVAMTGSGEGVIAIASGATVSGGAKQGYGVKFADTTSTYALGSGAQYTLENAGSIGALSDLAIAIDDTNGRQVTLNNYGDITGYLNAVNSNTTLNNYHTLNLRSFSDTNGDGERDTKQVALLQFGEGDNQVNNAAGALIQLAAVQNAGAVDTTGMYSAQGTKSIATAGINQAQLLNMDTFHNAGTLNLAVNQLAGDLLAITANSELSGQSAHAGGTVTSGGGSFISDGGFLLVDTVLNEGGSASQSDVLVVDNAQTGSAATRIRVNQVGGKGAVTSEDGILVVDVLGASEQNAFTLAGGPLKAGAYEYTLEQGSLLDPNNQSFYLRTSQQQLNPDIGSYLANQAMATGLFMHSLHDRLGEPQYLERFKGDERAEPGMWIRAVASNTKSDAAGRSLSVDSNNRVVHLGGDLTQWDTEHGDRYHFGLMGAWGRADSVSRSKSTGSSARSKVEGYGAGAYLTWYDNAEQAEGWYSDLWSMYSWFNNSAENTKDYRSRAWTTSLETGYASTVKPFEKWRWMVEPQGQISYTHYSASTINDRNGLLVNNDDASGVATRLGIRTYLQPTDGNEKAQFQPFLTVNWLWSDANNSMSFNNTTYSSDIPKNRFEAKLGLQAEVRQNTHIYGQISGQVGENNYTHKAAQLGLRYEF</sequence>
<dbReference type="Gene3D" id="2.40.128.130">
    <property type="entry name" value="Autotransporter beta-domain"/>
    <property type="match status" value="1"/>
</dbReference>
<dbReference type="NCBIfam" id="TIGR01414">
    <property type="entry name" value="autotrans_barl"/>
    <property type="match status" value="1"/>
</dbReference>